<evidence type="ECO:0000313" key="1">
    <source>
        <dbReference type="EMBL" id="KAJ3551959.1"/>
    </source>
</evidence>
<accession>A0A9W8N324</accession>
<reference evidence="1" key="1">
    <citation type="submission" date="2022-07" db="EMBL/GenBank/DDBJ databases">
        <title>Genome Sequence of Xylaria arbuscula.</title>
        <authorList>
            <person name="Buettner E."/>
        </authorList>
    </citation>
    <scope>NUCLEOTIDE SEQUENCE</scope>
    <source>
        <strain evidence="1">VT107</strain>
    </source>
</reference>
<gene>
    <name evidence="1" type="ORF">NPX13_g11233</name>
</gene>
<dbReference type="AlphaFoldDB" id="A0A9W8N324"/>
<dbReference type="Proteomes" id="UP001148614">
    <property type="component" value="Unassembled WGS sequence"/>
</dbReference>
<organism evidence="1 2">
    <name type="scientific">Xylaria arbuscula</name>
    <dbReference type="NCBI Taxonomy" id="114810"/>
    <lineage>
        <taxon>Eukaryota</taxon>
        <taxon>Fungi</taxon>
        <taxon>Dikarya</taxon>
        <taxon>Ascomycota</taxon>
        <taxon>Pezizomycotina</taxon>
        <taxon>Sordariomycetes</taxon>
        <taxon>Xylariomycetidae</taxon>
        <taxon>Xylariales</taxon>
        <taxon>Xylariaceae</taxon>
        <taxon>Xylaria</taxon>
    </lineage>
</organism>
<sequence length="118" mass="13447">MQSSKRQARQLSAYQLIPRPARASLAVFRHTWGEDKRAIADEYIGIRIPPETMLCAGFERGWEKRDEEVVRSVKARWKETLRNRAAAQHSPIPSSSKFNGEDVRLWFTSARPVAAAVP</sequence>
<proteinExistence type="predicted"/>
<comment type="caution">
    <text evidence="1">The sequence shown here is derived from an EMBL/GenBank/DDBJ whole genome shotgun (WGS) entry which is preliminary data.</text>
</comment>
<name>A0A9W8N324_9PEZI</name>
<keyword evidence="2" id="KW-1185">Reference proteome</keyword>
<evidence type="ECO:0000313" key="2">
    <source>
        <dbReference type="Proteomes" id="UP001148614"/>
    </source>
</evidence>
<dbReference type="EMBL" id="JANPWZ010003604">
    <property type="protein sequence ID" value="KAJ3551959.1"/>
    <property type="molecule type" value="Genomic_DNA"/>
</dbReference>
<protein>
    <submittedName>
        <fullName evidence="1">Uncharacterized protein</fullName>
    </submittedName>
</protein>